<dbReference type="EMBL" id="AGNL01039496">
    <property type="protein sequence ID" value="EJK52622.1"/>
    <property type="molecule type" value="Genomic_DNA"/>
</dbReference>
<organism evidence="3 4">
    <name type="scientific">Thalassiosira oceanica</name>
    <name type="common">Marine diatom</name>
    <dbReference type="NCBI Taxonomy" id="159749"/>
    <lineage>
        <taxon>Eukaryota</taxon>
        <taxon>Sar</taxon>
        <taxon>Stramenopiles</taxon>
        <taxon>Ochrophyta</taxon>
        <taxon>Bacillariophyta</taxon>
        <taxon>Coscinodiscophyceae</taxon>
        <taxon>Thalassiosirophycidae</taxon>
        <taxon>Thalassiosirales</taxon>
        <taxon>Thalassiosiraceae</taxon>
        <taxon>Thalassiosira</taxon>
    </lineage>
</organism>
<evidence type="ECO:0000259" key="2">
    <source>
        <dbReference type="SMART" id="SM00458"/>
    </source>
</evidence>
<protein>
    <recommendedName>
        <fullName evidence="2">Ricin B lectin domain-containing protein</fullName>
    </recommendedName>
</protein>
<dbReference type="InterPro" id="IPR036058">
    <property type="entry name" value="Kazal_dom_sf"/>
</dbReference>
<dbReference type="AlphaFoldDB" id="K0S173"/>
<dbReference type="SMART" id="SM00458">
    <property type="entry name" value="RICIN"/>
    <property type="match status" value="1"/>
</dbReference>
<dbReference type="Proteomes" id="UP000266841">
    <property type="component" value="Unassembled WGS sequence"/>
</dbReference>
<keyword evidence="1" id="KW-0732">Signal</keyword>
<evidence type="ECO:0000256" key="1">
    <source>
        <dbReference type="SAM" id="SignalP"/>
    </source>
</evidence>
<comment type="caution">
    <text evidence="3">The sequence shown here is derived from an EMBL/GenBank/DDBJ whole genome shotgun (WGS) entry which is preliminary data.</text>
</comment>
<proteinExistence type="predicted"/>
<reference evidence="3 4" key="1">
    <citation type="journal article" date="2012" name="Genome Biol.">
        <title>Genome and low-iron response of an oceanic diatom adapted to chronic iron limitation.</title>
        <authorList>
            <person name="Lommer M."/>
            <person name="Specht M."/>
            <person name="Roy A.S."/>
            <person name="Kraemer L."/>
            <person name="Andreson R."/>
            <person name="Gutowska M.A."/>
            <person name="Wolf J."/>
            <person name="Bergner S.V."/>
            <person name="Schilhabel M.B."/>
            <person name="Klostermeier U.C."/>
            <person name="Beiko R.G."/>
            <person name="Rosenstiel P."/>
            <person name="Hippler M."/>
            <person name="Laroche J."/>
        </authorList>
    </citation>
    <scope>NUCLEOTIDE SEQUENCE [LARGE SCALE GENOMIC DNA]</scope>
    <source>
        <strain evidence="3 4">CCMP1005</strain>
    </source>
</reference>
<sequence length="299" mass="31875">MKLSTFNVILALRVASNVFAKAFEESATEREIAAERSTVSSAMETAGWLTRQSAAGAAEPMTSIATTPRCLARKAGVNVMYEGSCPEQCAIGEIPCRRGQYCKVWDGMCATAGVEGTCEDMPDLSACFHGKDQPVCGCDGETYICRSEAERAGVNVLHEGACETAIVNSGSPTARAIDIFGGANAGCAASTNIDVYDQNGQDWQQWKFNADGTIESVHCPGNVLNIEYGSCTNGANIILYRKEGVAWEQWFLESGMIVSKHCPSMVIEIDAPSGVDQGNGANVKLGAVSGGWNQMWKLQ</sequence>
<name>K0S173_THAOC</name>
<gene>
    <name evidence="3" type="ORF">THAOC_28084</name>
</gene>
<dbReference type="PROSITE" id="PS50231">
    <property type="entry name" value="RICIN_B_LECTIN"/>
    <property type="match status" value="1"/>
</dbReference>
<dbReference type="InterPro" id="IPR000772">
    <property type="entry name" value="Ricin_B_lectin"/>
</dbReference>
<dbReference type="Gene3D" id="3.30.60.30">
    <property type="match status" value="1"/>
</dbReference>
<accession>K0S173</accession>
<dbReference type="CDD" id="cd00161">
    <property type="entry name" value="beta-trefoil_Ricin-like"/>
    <property type="match status" value="1"/>
</dbReference>
<dbReference type="SUPFAM" id="SSF50370">
    <property type="entry name" value="Ricin B-like lectins"/>
    <property type="match status" value="1"/>
</dbReference>
<dbReference type="CDD" id="cd00104">
    <property type="entry name" value="KAZAL_FS"/>
    <property type="match status" value="1"/>
</dbReference>
<dbReference type="InterPro" id="IPR035992">
    <property type="entry name" value="Ricin_B-like_lectins"/>
</dbReference>
<feature type="signal peptide" evidence="1">
    <location>
        <begin position="1"/>
        <end position="20"/>
    </location>
</feature>
<evidence type="ECO:0000313" key="4">
    <source>
        <dbReference type="Proteomes" id="UP000266841"/>
    </source>
</evidence>
<feature type="chain" id="PRO_5003836749" description="Ricin B lectin domain-containing protein" evidence="1">
    <location>
        <begin position="21"/>
        <end position="299"/>
    </location>
</feature>
<dbReference type="Gene3D" id="2.80.10.50">
    <property type="match status" value="1"/>
</dbReference>
<dbReference type="SUPFAM" id="SSF100895">
    <property type="entry name" value="Kazal-type serine protease inhibitors"/>
    <property type="match status" value="1"/>
</dbReference>
<feature type="domain" description="Ricin B lectin" evidence="2">
    <location>
        <begin position="163"/>
        <end position="299"/>
    </location>
</feature>
<dbReference type="Pfam" id="PF14200">
    <property type="entry name" value="RicinB_lectin_2"/>
    <property type="match status" value="1"/>
</dbReference>
<evidence type="ECO:0000313" key="3">
    <source>
        <dbReference type="EMBL" id="EJK52622.1"/>
    </source>
</evidence>
<keyword evidence="4" id="KW-1185">Reference proteome</keyword>